<organism evidence="9 10">
    <name type="scientific">Fodinisporobacter ferrooxydans</name>
    <dbReference type="NCBI Taxonomy" id="2901836"/>
    <lineage>
        <taxon>Bacteria</taxon>
        <taxon>Bacillati</taxon>
        <taxon>Bacillota</taxon>
        <taxon>Bacilli</taxon>
        <taxon>Bacillales</taxon>
        <taxon>Alicyclobacillaceae</taxon>
        <taxon>Fodinisporobacter</taxon>
    </lineage>
</organism>
<feature type="transmembrane region" description="Helical" evidence="7">
    <location>
        <begin position="99"/>
        <end position="120"/>
    </location>
</feature>
<dbReference type="SUPFAM" id="SSF161098">
    <property type="entry name" value="MetI-like"/>
    <property type="match status" value="1"/>
</dbReference>
<evidence type="ECO:0000256" key="6">
    <source>
        <dbReference type="ARBA" id="ARBA00023136"/>
    </source>
</evidence>
<keyword evidence="10" id="KW-1185">Reference proteome</keyword>
<protein>
    <submittedName>
        <fullName evidence="9">Carbohydrate ABC transporter permease</fullName>
    </submittedName>
</protein>
<dbReference type="Gene3D" id="1.10.3720.10">
    <property type="entry name" value="MetI-like"/>
    <property type="match status" value="1"/>
</dbReference>
<evidence type="ECO:0000313" key="10">
    <source>
        <dbReference type="Proteomes" id="UP000830167"/>
    </source>
</evidence>
<evidence type="ECO:0000256" key="4">
    <source>
        <dbReference type="ARBA" id="ARBA00022692"/>
    </source>
</evidence>
<keyword evidence="3" id="KW-1003">Cell membrane</keyword>
<evidence type="ECO:0000256" key="1">
    <source>
        <dbReference type="ARBA" id="ARBA00004651"/>
    </source>
</evidence>
<dbReference type="CDD" id="cd06261">
    <property type="entry name" value="TM_PBP2"/>
    <property type="match status" value="1"/>
</dbReference>
<name>A0ABY4CGL8_9BACL</name>
<keyword evidence="6 7" id="KW-0472">Membrane</keyword>
<feature type="transmembrane region" description="Helical" evidence="7">
    <location>
        <begin position="239"/>
        <end position="263"/>
    </location>
</feature>
<feature type="transmembrane region" description="Helical" evidence="7">
    <location>
        <begin position="176"/>
        <end position="198"/>
    </location>
</feature>
<feature type="transmembrane region" description="Helical" evidence="7">
    <location>
        <begin position="6"/>
        <end position="25"/>
    </location>
</feature>
<evidence type="ECO:0000259" key="8">
    <source>
        <dbReference type="PROSITE" id="PS50928"/>
    </source>
</evidence>
<gene>
    <name evidence="9" type="ORF">LSG31_17340</name>
</gene>
<evidence type="ECO:0000256" key="2">
    <source>
        <dbReference type="ARBA" id="ARBA00022448"/>
    </source>
</evidence>
<evidence type="ECO:0000256" key="3">
    <source>
        <dbReference type="ARBA" id="ARBA00022475"/>
    </source>
</evidence>
<evidence type="ECO:0000256" key="5">
    <source>
        <dbReference type="ARBA" id="ARBA00022989"/>
    </source>
</evidence>
<feature type="transmembrane region" description="Helical" evidence="7">
    <location>
        <begin position="68"/>
        <end position="90"/>
    </location>
</feature>
<comment type="similarity">
    <text evidence="7">Belongs to the binding-protein-dependent transport system permease family.</text>
</comment>
<keyword evidence="4 7" id="KW-0812">Transmembrane</keyword>
<dbReference type="InterPro" id="IPR035906">
    <property type="entry name" value="MetI-like_sf"/>
</dbReference>
<feature type="domain" description="ABC transmembrane type-1" evidence="8">
    <location>
        <begin position="64"/>
        <end position="256"/>
    </location>
</feature>
<dbReference type="PANTHER" id="PTHR43744:SF12">
    <property type="entry name" value="ABC TRANSPORTER PERMEASE PROTEIN MG189-RELATED"/>
    <property type="match status" value="1"/>
</dbReference>
<evidence type="ECO:0000256" key="7">
    <source>
        <dbReference type="RuleBase" id="RU363032"/>
    </source>
</evidence>
<dbReference type="PROSITE" id="PS50928">
    <property type="entry name" value="ABC_TM1"/>
    <property type="match status" value="1"/>
</dbReference>
<dbReference type="Pfam" id="PF00528">
    <property type="entry name" value="BPD_transp_1"/>
    <property type="match status" value="1"/>
</dbReference>
<accession>A0ABY4CGL8</accession>
<dbReference type="Proteomes" id="UP000830167">
    <property type="component" value="Chromosome"/>
</dbReference>
<sequence>MKRFSFGNIFSILLLVLFTYIPFFTVLENSIKSDTQIAANPLGILWTFHSGNYMSAWNGMVRYLGNTVIVAIISVMIAIPVAAAAGYVFATMRFRGKTLLFYCFLGLLMIPWTLTLIPLFLEVKTFHLYGTWWALILPYAAGSQPLLVYLFRVFFEGIPEELFESARLDGCSEFGILLRIVTPLSVPILLTGTVLMFINIWGDYLWPTVAISDYHLFTVSAGLQTYLGSFGQSGHGAGAAYAAYLLAMGPIILLLLGSMKYFVNGVTAGAVKG</sequence>
<comment type="subcellular location">
    <subcellularLocation>
        <location evidence="1 7">Cell membrane</location>
        <topology evidence="1 7">Multi-pass membrane protein</topology>
    </subcellularLocation>
</comment>
<dbReference type="PANTHER" id="PTHR43744">
    <property type="entry name" value="ABC TRANSPORTER PERMEASE PROTEIN MG189-RELATED-RELATED"/>
    <property type="match status" value="1"/>
</dbReference>
<dbReference type="EMBL" id="CP089291">
    <property type="protein sequence ID" value="UOF89630.1"/>
    <property type="molecule type" value="Genomic_DNA"/>
</dbReference>
<dbReference type="RefSeq" id="WP_347436318.1">
    <property type="nucleotide sequence ID" value="NZ_CP089291.1"/>
</dbReference>
<keyword evidence="2 7" id="KW-0813">Transport</keyword>
<reference evidence="9" key="1">
    <citation type="submission" date="2021-12" db="EMBL/GenBank/DDBJ databases">
        <title>Alicyclobacillaceae gen. nov., sp. nov., isolated from chalcocite enrichment system.</title>
        <authorList>
            <person name="Jiang Z."/>
        </authorList>
    </citation>
    <scope>NUCLEOTIDE SEQUENCE</scope>
    <source>
        <strain evidence="9">MYW30-H2</strain>
    </source>
</reference>
<proteinExistence type="inferred from homology"/>
<feature type="transmembrane region" description="Helical" evidence="7">
    <location>
        <begin position="132"/>
        <end position="155"/>
    </location>
</feature>
<evidence type="ECO:0000313" key="9">
    <source>
        <dbReference type="EMBL" id="UOF89630.1"/>
    </source>
</evidence>
<keyword evidence="5 7" id="KW-1133">Transmembrane helix</keyword>
<dbReference type="InterPro" id="IPR000515">
    <property type="entry name" value="MetI-like"/>
</dbReference>